<organism evidence="1 2">
    <name type="scientific">Elliptochloris bilobata</name>
    <dbReference type="NCBI Taxonomy" id="381761"/>
    <lineage>
        <taxon>Eukaryota</taxon>
        <taxon>Viridiplantae</taxon>
        <taxon>Chlorophyta</taxon>
        <taxon>core chlorophytes</taxon>
        <taxon>Trebouxiophyceae</taxon>
        <taxon>Trebouxiophyceae incertae sedis</taxon>
        <taxon>Elliptochloris clade</taxon>
        <taxon>Elliptochloris</taxon>
    </lineage>
</organism>
<comment type="caution">
    <text evidence="1">The sequence shown here is derived from an EMBL/GenBank/DDBJ whole genome shotgun (WGS) entry which is preliminary data.</text>
</comment>
<protein>
    <submittedName>
        <fullName evidence="1">Uncharacterized protein</fullName>
    </submittedName>
</protein>
<evidence type="ECO:0000313" key="2">
    <source>
        <dbReference type="Proteomes" id="UP001445335"/>
    </source>
</evidence>
<reference evidence="1 2" key="1">
    <citation type="journal article" date="2024" name="Nat. Commun.">
        <title>Phylogenomics reveals the evolutionary origins of lichenization in chlorophyte algae.</title>
        <authorList>
            <person name="Puginier C."/>
            <person name="Libourel C."/>
            <person name="Otte J."/>
            <person name="Skaloud P."/>
            <person name="Haon M."/>
            <person name="Grisel S."/>
            <person name="Petersen M."/>
            <person name="Berrin J.G."/>
            <person name="Delaux P.M."/>
            <person name="Dal Grande F."/>
            <person name="Keller J."/>
        </authorList>
    </citation>
    <scope>NUCLEOTIDE SEQUENCE [LARGE SCALE GENOMIC DNA]</scope>
    <source>
        <strain evidence="1 2">SAG 245.80</strain>
    </source>
</reference>
<dbReference type="AlphaFoldDB" id="A0AAW1RX14"/>
<gene>
    <name evidence="1" type="ORF">WJX81_002175</name>
</gene>
<dbReference type="EMBL" id="JALJOU010000019">
    <property type="protein sequence ID" value="KAK9838279.1"/>
    <property type="molecule type" value="Genomic_DNA"/>
</dbReference>
<dbReference type="Proteomes" id="UP001445335">
    <property type="component" value="Unassembled WGS sequence"/>
</dbReference>
<sequence length="250" mass="27409">MAGFQARLHALEGQFAHEEQRLALTKHLERLVAAGEVSADAVVAMKERAARQLTHLPTTIVSRPAAERVFQHVKGAWPTANLGSVDAWAQLGTAQISLGRARWETPDGSIFSVADGRRLAQEPVRLPTAFEAARQRKIERAAVETPLVRGMRLLPVFTPGRALLWGTILAMWGTGAVFASSSRALNIRTAEEAPGRLREVLSPYIASMQAVFEPLRGQLQFTAMREATESTEFAELARRLRRSLGGPDRA</sequence>
<evidence type="ECO:0000313" key="1">
    <source>
        <dbReference type="EMBL" id="KAK9838279.1"/>
    </source>
</evidence>
<proteinExistence type="predicted"/>
<accession>A0AAW1RX14</accession>
<name>A0AAW1RX14_9CHLO</name>
<keyword evidence="2" id="KW-1185">Reference proteome</keyword>